<evidence type="ECO:0000256" key="2">
    <source>
        <dbReference type="ARBA" id="ARBA00022598"/>
    </source>
</evidence>
<dbReference type="SUPFAM" id="SSF56801">
    <property type="entry name" value="Acetyl-CoA synthetase-like"/>
    <property type="match status" value="1"/>
</dbReference>
<dbReference type="InterPro" id="IPR025110">
    <property type="entry name" value="AMP-bd_C"/>
</dbReference>
<dbReference type="Gene3D" id="3.30.300.30">
    <property type="match status" value="1"/>
</dbReference>
<dbReference type="InterPro" id="IPR045851">
    <property type="entry name" value="AMP-bd_C_sf"/>
</dbReference>
<dbReference type="GO" id="GO:0031956">
    <property type="term" value="F:medium-chain fatty acid-CoA ligase activity"/>
    <property type="evidence" value="ECO:0007669"/>
    <property type="project" value="TreeGrafter"/>
</dbReference>
<comment type="caution">
    <text evidence="5">The sequence shown here is derived from an EMBL/GenBank/DDBJ whole genome shotgun (WGS) entry which is preliminary data.</text>
</comment>
<keyword evidence="6" id="KW-1185">Reference proteome</keyword>
<gene>
    <name evidence="5" type="ORF">BABA_04334</name>
</gene>
<dbReference type="STRING" id="1117379.BABA_04334"/>
<dbReference type="PANTHER" id="PTHR43201">
    <property type="entry name" value="ACYL-COA SYNTHETASE"/>
    <property type="match status" value="1"/>
</dbReference>
<dbReference type="eggNOG" id="COG0318">
    <property type="taxonomic scope" value="Bacteria"/>
</dbReference>
<accession>K6CHN1</accession>
<dbReference type="InterPro" id="IPR020845">
    <property type="entry name" value="AMP-binding_CS"/>
</dbReference>
<protein>
    <submittedName>
        <fullName evidence="5">AMP-dependent synthetase and ligase</fullName>
    </submittedName>
</protein>
<evidence type="ECO:0000313" key="5">
    <source>
        <dbReference type="EMBL" id="EKN70640.1"/>
    </source>
</evidence>
<reference evidence="5 6" key="1">
    <citation type="journal article" date="2012" name="Front. Microbiol.">
        <title>Redundancy and modularity in membrane-associated dissimilatory nitrate reduction in Bacillus.</title>
        <authorList>
            <person name="Heylen K."/>
            <person name="Keltjens J."/>
        </authorList>
    </citation>
    <scope>NUCLEOTIDE SEQUENCE [LARGE SCALE GENOMIC DNA]</scope>
    <source>
        <strain evidence="6">LMG 21833T</strain>
    </source>
</reference>
<dbReference type="Pfam" id="PF13193">
    <property type="entry name" value="AMP-binding_C"/>
    <property type="match status" value="1"/>
</dbReference>
<dbReference type="PANTHER" id="PTHR43201:SF5">
    <property type="entry name" value="MEDIUM-CHAIN ACYL-COA LIGASE ACSF2, MITOCHONDRIAL"/>
    <property type="match status" value="1"/>
</dbReference>
<dbReference type="RefSeq" id="WP_007083902.1">
    <property type="nucleotide sequence ID" value="NZ_AJLS01000036.1"/>
</dbReference>
<dbReference type="AlphaFoldDB" id="K6CHN1"/>
<evidence type="ECO:0000313" key="6">
    <source>
        <dbReference type="Proteomes" id="UP000006316"/>
    </source>
</evidence>
<evidence type="ECO:0000259" key="3">
    <source>
        <dbReference type="Pfam" id="PF00501"/>
    </source>
</evidence>
<organism evidence="5 6">
    <name type="scientific">Neobacillus bataviensis LMG 21833</name>
    <dbReference type="NCBI Taxonomy" id="1117379"/>
    <lineage>
        <taxon>Bacteria</taxon>
        <taxon>Bacillati</taxon>
        <taxon>Bacillota</taxon>
        <taxon>Bacilli</taxon>
        <taxon>Bacillales</taxon>
        <taxon>Bacillaceae</taxon>
        <taxon>Neobacillus</taxon>
    </lineage>
</organism>
<name>K6CHN1_9BACI</name>
<dbReference type="Proteomes" id="UP000006316">
    <property type="component" value="Unassembled WGS sequence"/>
</dbReference>
<dbReference type="PATRIC" id="fig|1117379.3.peg.896"/>
<dbReference type="EMBL" id="AJLS01000036">
    <property type="protein sequence ID" value="EKN70640.1"/>
    <property type="molecule type" value="Genomic_DNA"/>
</dbReference>
<dbReference type="InterPro" id="IPR000873">
    <property type="entry name" value="AMP-dep_synth/lig_dom"/>
</dbReference>
<evidence type="ECO:0000259" key="4">
    <source>
        <dbReference type="Pfam" id="PF13193"/>
    </source>
</evidence>
<keyword evidence="2 5" id="KW-0436">Ligase</keyword>
<dbReference type="InterPro" id="IPR042099">
    <property type="entry name" value="ANL_N_sf"/>
</dbReference>
<dbReference type="PROSITE" id="PS00455">
    <property type="entry name" value="AMP_BINDING"/>
    <property type="match status" value="1"/>
</dbReference>
<comment type="similarity">
    <text evidence="1">Belongs to the ATP-dependent AMP-binding enzyme family.</text>
</comment>
<sequence length="516" mass="57698">MTFINFFETLKKQAEERPDQSAFIFMDESITWKQYHDTVNSVANSIIRIGLKPGDSIATILPQSPAFMYVYMAAAKLGLVIVPLDPRLNALEMIALCKRIKPKLLITIATTERIKENVNTLLKEVDINHVYSYFGDLIIECALPFESLIEFSSDHASYLYEPSLDDPLLIIFTSGSTGKPKGAVITHKNIFSICKTTIHSWGITNQDRMLINLPNSHVGGLTNSIGVQLLAGASAVLVPAFNPEETLHLIQKYKITVTGGVPTMYRIMFRSCSVRNFDVSSIRVLRVSGEPSSAELINEIKRNFVNVTIATSWGMTETSGFFTFTKPNDDINIVANTVGAPGDGYQMKILKTNDTWAQTAEIGEILVKGDSVISGYLNEEDNKNSFYNGWLKTGDLGYLDENNYLHFAGRLKEMYISGGYNVYPLEIESFLNKYPGVSASVIIAIPDEIWGEVGCAFIIPHDNTNLDIESLKEYCKKGLADYKQPKKFIIERNLPKTAIGKIAKQEIKRYLEKYID</sequence>
<feature type="domain" description="AMP-dependent synthetase/ligase" evidence="3">
    <location>
        <begin position="11"/>
        <end position="377"/>
    </location>
</feature>
<feature type="domain" description="AMP-binding enzyme C-terminal" evidence="4">
    <location>
        <begin position="426"/>
        <end position="501"/>
    </location>
</feature>
<dbReference type="Pfam" id="PF00501">
    <property type="entry name" value="AMP-binding"/>
    <property type="match status" value="1"/>
</dbReference>
<dbReference type="Gene3D" id="3.40.50.12780">
    <property type="entry name" value="N-terminal domain of ligase-like"/>
    <property type="match status" value="1"/>
</dbReference>
<dbReference type="OrthoDB" id="9803968at2"/>
<proteinExistence type="inferred from homology"/>
<evidence type="ECO:0000256" key="1">
    <source>
        <dbReference type="ARBA" id="ARBA00006432"/>
    </source>
</evidence>
<dbReference type="GO" id="GO:0006631">
    <property type="term" value="P:fatty acid metabolic process"/>
    <property type="evidence" value="ECO:0007669"/>
    <property type="project" value="TreeGrafter"/>
</dbReference>